<feature type="region of interest" description="Disordered" evidence="1">
    <location>
        <begin position="413"/>
        <end position="433"/>
    </location>
</feature>
<dbReference type="OrthoDB" id="119951at2"/>
<dbReference type="Proteomes" id="UP000321248">
    <property type="component" value="Unassembled WGS sequence"/>
</dbReference>
<gene>
    <name evidence="4" type="ORF">FU658_04510</name>
</gene>
<evidence type="ECO:0000259" key="3">
    <source>
        <dbReference type="Pfam" id="PF00144"/>
    </source>
</evidence>
<dbReference type="PANTHER" id="PTHR46825:SF15">
    <property type="entry name" value="BETA-LACTAMASE-RELATED DOMAIN-CONTAINING PROTEIN"/>
    <property type="match status" value="1"/>
</dbReference>
<dbReference type="InterPro" id="IPR050491">
    <property type="entry name" value="AmpC-like"/>
</dbReference>
<dbReference type="Gene3D" id="3.40.710.10">
    <property type="entry name" value="DD-peptidase/beta-lactamase superfamily"/>
    <property type="match status" value="1"/>
</dbReference>
<feature type="domain" description="Beta-lactamase-related" evidence="3">
    <location>
        <begin position="49"/>
        <end position="379"/>
    </location>
</feature>
<dbReference type="EMBL" id="VRTS01000002">
    <property type="protein sequence ID" value="TXK65057.1"/>
    <property type="molecule type" value="Genomic_DNA"/>
</dbReference>
<evidence type="ECO:0000313" key="5">
    <source>
        <dbReference type="Proteomes" id="UP000321248"/>
    </source>
</evidence>
<name>A0A5C8KZL2_9GAMM</name>
<keyword evidence="2" id="KW-0732">Signal</keyword>
<organism evidence="4 5">
    <name type="scientific">Alkalisalibacterium limincola</name>
    <dbReference type="NCBI Taxonomy" id="2699169"/>
    <lineage>
        <taxon>Bacteria</taxon>
        <taxon>Pseudomonadati</taxon>
        <taxon>Pseudomonadota</taxon>
        <taxon>Gammaproteobacteria</taxon>
        <taxon>Lysobacterales</taxon>
        <taxon>Lysobacteraceae</taxon>
        <taxon>Alkalisalibacterium</taxon>
    </lineage>
</organism>
<evidence type="ECO:0000256" key="1">
    <source>
        <dbReference type="SAM" id="MobiDB-lite"/>
    </source>
</evidence>
<reference evidence="4 5" key="1">
    <citation type="submission" date="2019-08" db="EMBL/GenBank/DDBJ databases">
        <authorList>
            <person name="Karlyshev A.V."/>
        </authorList>
    </citation>
    <scope>NUCLEOTIDE SEQUENCE [LARGE SCALE GENOMIC DNA]</scope>
    <source>
        <strain evidence="4 5">Alg18-2.2</strain>
    </source>
</reference>
<comment type="caution">
    <text evidence="4">The sequence shown here is derived from an EMBL/GenBank/DDBJ whole genome shotgun (WGS) entry which is preliminary data.</text>
</comment>
<evidence type="ECO:0000313" key="4">
    <source>
        <dbReference type="EMBL" id="TXK65057.1"/>
    </source>
</evidence>
<feature type="chain" id="PRO_5022845337" evidence="2">
    <location>
        <begin position="28"/>
        <end position="433"/>
    </location>
</feature>
<sequence>MRQTKATLFLAGAIAALAFAFPAPLEATVTEQRPAQGQRDFTAEAREIERLAEQIVERTGIPGLMITIVQDDRVLVARGIGVVDATTGEKATPDTAYRIASLSKTFAGVLTGVLVRDGIFSWESRVSGFMPALRLPNEQGAELLTIRDILSHQVGVATRAFDRDIQADQPYPVLAARLGEAPATCLPGACYAYQNVAFSLIGDVVFAATGDFFHREVEKRLFHPLGMYSATYGRDALESTPSWARPHVRGARGWVPVRAQETYYRLPPSAGVNASARDMAQWLIANMGRRPEVLSTEVLESVHAPVVRTPDQLRSTTWRRDRLRDAHYAAGWRIYDYAGETLVFHGGAVQGSRAAMGFLPDRGIGVAIVWNSESPAPSGLLPTVIDRALGLPRHDWVQLDRLAADPALVAARGGRTQSRLNSGRGWPKKYPWQ</sequence>
<keyword evidence="5" id="KW-1185">Reference proteome</keyword>
<accession>A0A5C8KZL2</accession>
<dbReference type="Pfam" id="PF00144">
    <property type="entry name" value="Beta-lactamase"/>
    <property type="match status" value="1"/>
</dbReference>
<dbReference type="AlphaFoldDB" id="A0A5C8KZL2"/>
<dbReference type="PANTHER" id="PTHR46825">
    <property type="entry name" value="D-ALANYL-D-ALANINE-CARBOXYPEPTIDASE/ENDOPEPTIDASE AMPH"/>
    <property type="match status" value="1"/>
</dbReference>
<dbReference type="SUPFAM" id="SSF56601">
    <property type="entry name" value="beta-lactamase/transpeptidase-like"/>
    <property type="match status" value="1"/>
</dbReference>
<dbReference type="RefSeq" id="WP_147890977.1">
    <property type="nucleotide sequence ID" value="NZ_VRTS01000002.1"/>
</dbReference>
<dbReference type="InterPro" id="IPR012338">
    <property type="entry name" value="Beta-lactam/transpept-like"/>
</dbReference>
<proteinExistence type="predicted"/>
<feature type="signal peptide" evidence="2">
    <location>
        <begin position="1"/>
        <end position="27"/>
    </location>
</feature>
<protein>
    <submittedName>
        <fullName evidence="4">Beta-lactamase family protein</fullName>
    </submittedName>
</protein>
<dbReference type="InterPro" id="IPR001466">
    <property type="entry name" value="Beta-lactam-related"/>
</dbReference>
<evidence type="ECO:0000256" key="2">
    <source>
        <dbReference type="SAM" id="SignalP"/>
    </source>
</evidence>